<protein>
    <submittedName>
        <fullName evidence="2">Uncharacterized protein</fullName>
    </submittedName>
</protein>
<dbReference type="Proteomes" id="UP001266305">
    <property type="component" value="Unassembled WGS sequence"/>
</dbReference>
<reference evidence="2 3" key="1">
    <citation type="submission" date="2023-05" db="EMBL/GenBank/DDBJ databases">
        <title>B98-5 Cell Line De Novo Hybrid Assembly: An Optical Mapping Approach.</title>
        <authorList>
            <person name="Kananen K."/>
            <person name="Auerbach J.A."/>
            <person name="Kautto E."/>
            <person name="Blachly J.S."/>
        </authorList>
    </citation>
    <scope>NUCLEOTIDE SEQUENCE [LARGE SCALE GENOMIC DNA]</scope>
    <source>
        <strain evidence="2">B95-8</strain>
        <tissue evidence="2">Cell line</tissue>
    </source>
</reference>
<feature type="compositionally biased region" description="Gly residues" evidence="1">
    <location>
        <begin position="189"/>
        <end position="221"/>
    </location>
</feature>
<feature type="region of interest" description="Disordered" evidence="1">
    <location>
        <begin position="53"/>
        <end position="159"/>
    </location>
</feature>
<comment type="caution">
    <text evidence="2">The sequence shown here is derived from an EMBL/GenBank/DDBJ whole genome shotgun (WGS) entry which is preliminary data.</text>
</comment>
<feature type="compositionally biased region" description="Low complexity" evidence="1">
    <location>
        <begin position="134"/>
        <end position="149"/>
    </location>
</feature>
<feature type="region of interest" description="Disordered" evidence="1">
    <location>
        <begin position="181"/>
        <end position="222"/>
    </location>
</feature>
<gene>
    <name evidence="2" type="ORF">P7K49_009349</name>
</gene>
<feature type="compositionally biased region" description="Pro residues" evidence="1">
    <location>
        <begin position="103"/>
        <end position="121"/>
    </location>
</feature>
<proteinExistence type="predicted"/>
<evidence type="ECO:0000313" key="3">
    <source>
        <dbReference type="Proteomes" id="UP001266305"/>
    </source>
</evidence>
<name>A0ABQ9VJP4_SAGOE</name>
<sequence length="239" mass="24317">MAPVPNAQVPGLRVLVAAGREKEEADTSPTQPTALGAPFWRVLTPLHMVHSGVRVSHPRRGPLSRVLRPAPPRVPPTSGLRAHATGSARETPEERAEGRLPQTPHPPPPGAALHPPRPLGPRPARLHPRPSRRPLPATRARGNRAAGPAPAHPQLSPGAPHWACSVAWAGWGCEATARALEPGGENEEGGSGAGEEGAAGRGGAVGPGAGDAQGPAVGGRVGVAPWACRGAKAETPALG</sequence>
<accession>A0ABQ9VJP4</accession>
<dbReference type="EMBL" id="JASSZA010000005">
    <property type="protein sequence ID" value="KAK2109603.1"/>
    <property type="molecule type" value="Genomic_DNA"/>
</dbReference>
<keyword evidence="3" id="KW-1185">Reference proteome</keyword>
<evidence type="ECO:0000256" key="1">
    <source>
        <dbReference type="SAM" id="MobiDB-lite"/>
    </source>
</evidence>
<organism evidence="2 3">
    <name type="scientific">Saguinus oedipus</name>
    <name type="common">Cotton-top tamarin</name>
    <name type="synonym">Oedipomidas oedipus</name>
    <dbReference type="NCBI Taxonomy" id="9490"/>
    <lineage>
        <taxon>Eukaryota</taxon>
        <taxon>Metazoa</taxon>
        <taxon>Chordata</taxon>
        <taxon>Craniata</taxon>
        <taxon>Vertebrata</taxon>
        <taxon>Euteleostomi</taxon>
        <taxon>Mammalia</taxon>
        <taxon>Eutheria</taxon>
        <taxon>Euarchontoglires</taxon>
        <taxon>Primates</taxon>
        <taxon>Haplorrhini</taxon>
        <taxon>Platyrrhini</taxon>
        <taxon>Cebidae</taxon>
        <taxon>Callitrichinae</taxon>
        <taxon>Saguinus</taxon>
    </lineage>
</organism>
<evidence type="ECO:0000313" key="2">
    <source>
        <dbReference type="EMBL" id="KAK2109603.1"/>
    </source>
</evidence>